<dbReference type="EMBL" id="GBRH01252255">
    <property type="protein sequence ID" value="JAD45640.1"/>
    <property type="molecule type" value="Transcribed_RNA"/>
</dbReference>
<reference evidence="2" key="2">
    <citation type="journal article" date="2015" name="Data Brief">
        <title>Shoot transcriptome of the giant reed, Arundo donax.</title>
        <authorList>
            <person name="Barrero R.A."/>
            <person name="Guerrero F.D."/>
            <person name="Moolhuijzen P."/>
            <person name="Goolsby J.A."/>
            <person name="Tidwell J."/>
            <person name="Bellgard S.E."/>
            <person name="Bellgard M.I."/>
        </authorList>
    </citation>
    <scope>NUCLEOTIDE SEQUENCE</scope>
    <source>
        <tissue evidence="2">Shoot tissue taken approximately 20 cm above the soil surface</tissue>
    </source>
</reference>
<sequence>MVSYPKPHKDNCSCFLFAVSIIVSKQMITHILFYFGTTILYRLARSTANTDSRWQCIMNMKKKDIINKDVLILYFGNNQCTIAYLP</sequence>
<reference evidence="2" key="1">
    <citation type="submission" date="2014-09" db="EMBL/GenBank/DDBJ databases">
        <authorList>
            <person name="Magalhaes I.L.F."/>
            <person name="Oliveira U."/>
            <person name="Santos F.R."/>
            <person name="Vidigal T.H.D.A."/>
            <person name="Brescovit A.D."/>
            <person name="Santos A.J."/>
        </authorList>
    </citation>
    <scope>NUCLEOTIDE SEQUENCE</scope>
    <source>
        <tissue evidence="2">Shoot tissue taken approximately 20 cm above the soil surface</tissue>
    </source>
</reference>
<accession>A0A0A9A9J5</accession>
<organism evidence="2">
    <name type="scientific">Arundo donax</name>
    <name type="common">Giant reed</name>
    <name type="synonym">Donax arundinaceus</name>
    <dbReference type="NCBI Taxonomy" id="35708"/>
    <lineage>
        <taxon>Eukaryota</taxon>
        <taxon>Viridiplantae</taxon>
        <taxon>Streptophyta</taxon>
        <taxon>Embryophyta</taxon>
        <taxon>Tracheophyta</taxon>
        <taxon>Spermatophyta</taxon>
        <taxon>Magnoliopsida</taxon>
        <taxon>Liliopsida</taxon>
        <taxon>Poales</taxon>
        <taxon>Poaceae</taxon>
        <taxon>PACMAD clade</taxon>
        <taxon>Arundinoideae</taxon>
        <taxon>Arundineae</taxon>
        <taxon>Arundo</taxon>
    </lineage>
</organism>
<proteinExistence type="predicted"/>
<dbReference type="AlphaFoldDB" id="A0A0A9A9J5"/>
<name>A0A0A9A9J5_ARUDO</name>
<keyword evidence="1" id="KW-0472">Membrane</keyword>
<protein>
    <submittedName>
        <fullName evidence="2">Uncharacterized protein</fullName>
    </submittedName>
</protein>
<keyword evidence="1" id="KW-1133">Transmembrane helix</keyword>
<feature type="transmembrane region" description="Helical" evidence="1">
    <location>
        <begin position="15"/>
        <end position="35"/>
    </location>
</feature>
<evidence type="ECO:0000313" key="2">
    <source>
        <dbReference type="EMBL" id="JAD45640.1"/>
    </source>
</evidence>
<keyword evidence="1" id="KW-0812">Transmembrane</keyword>
<evidence type="ECO:0000256" key="1">
    <source>
        <dbReference type="SAM" id="Phobius"/>
    </source>
</evidence>